<dbReference type="Proteomes" id="UP000254569">
    <property type="component" value="Unassembled WGS sequence"/>
</dbReference>
<feature type="transmembrane region" description="Helical" evidence="1">
    <location>
        <begin position="56"/>
        <end position="76"/>
    </location>
</feature>
<evidence type="ECO:0000256" key="1">
    <source>
        <dbReference type="SAM" id="Phobius"/>
    </source>
</evidence>
<keyword evidence="1" id="KW-0812">Transmembrane</keyword>
<sequence length="125" mass="13525">MDAFLTVRDPLPPVCALHGEPAVRILNTWVTTRRKTRHTRGQIRILGAVGAARENMALFTMAFFGGLWSPALGLGVRYIRQGRLGLEAPIDASVLVVADAHPNFVRAVEDGRAGGLPASAQPYEH</sequence>
<dbReference type="AlphaFoldDB" id="A0A379LZ51"/>
<reference evidence="2 3" key="1">
    <citation type="submission" date="2018-06" db="EMBL/GenBank/DDBJ databases">
        <authorList>
            <consortium name="Pathogen Informatics"/>
            <person name="Doyle S."/>
        </authorList>
    </citation>
    <scope>NUCLEOTIDE SEQUENCE [LARGE SCALE GENOMIC DNA]</scope>
    <source>
        <strain evidence="2 3">NCTC13296</strain>
    </source>
</reference>
<dbReference type="EMBL" id="UGVI01000001">
    <property type="protein sequence ID" value="SUE15339.1"/>
    <property type="molecule type" value="Genomic_DNA"/>
</dbReference>
<keyword evidence="1" id="KW-1133">Transmembrane helix</keyword>
<keyword evidence="3" id="KW-1185">Reference proteome</keyword>
<gene>
    <name evidence="2" type="ORF">NCTC13296_02201</name>
</gene>
<organism evidence="2 3">
    <name type="scientific">Rhodococcus gordoniae</name>
    <dbReference type="NCBI Taxonomy" id="223392"/>
    <lineage>
        <taxon>Bacteria</taxon>
        <taxon>Bacillati</taxon>
        <taxon>Actinomycetota</taxon>
        <taxon>Actinomycetes</taxon>
        <taxon>Mycobacteriales</taxon>
        <taxon>Nocardiaceae</taxon>
        <taxon>Rhodococcus</taxon>
    </lineage>
</organism>
<proteinExistence type="predicted"/>
<dbReference type="RefSeq" id="WP_064062739.1">
    <property type="nucleotide sequence ID" value="NZ_LPZN01000003.1"/>
</dbReference>
<protein>
    <submittedName>
        <fullName evidence="2">Uncharacterized protein</fullName>
    </submittedName>
</protein>
<keyword evidence="1" id="KW-0472">Membrane</keyword>
<name>A0A379LZ51_9NOCA</name>
<evidence type="ECO:0000313" key="3">
    <source>
        <dbReference type="Proteomes" id="UP000254569"/>
    </source>
</evidence>
<accession>A0A379LZ51</accession>
<evidence type="ECO:0000313" key="2">
    <source>
        <dbReference type="EMBL" id="SUE15339.1"/>
    </source>
</evidence>